<evidence type="ECO:0000313" key="14">
    <source>
        <dbReference type="EMBL" id="KII66083.1"/>
    </source>
</evidence>
<evidence type="ECO:0000256" key="2">
    <source>
        <dbReference type="ARBA" id="ARBA00022536"/>
    </source>
</evidence>
<evidence type="ECO:0000256" key="1">
    <source>
        <dbReference type="ARBA" id="ARBA00004479"/>
    </source>
</evidence>
<dbReference type="PRINTS" id="PR00261">
    <property type="entry name" value="LDLRECEPTOR"/>
</dbReference>
<comment type="caution">
    <text evidence="13">Lacks conserved residue(s) required for the propagation of feature annotation.</text>
</comment>
<dbReference type="GO" id="GO:0043235">
    <property type="term" value="C:receptor complex"/>
    <property type="evidence" value="ECO:0007669"/>
    <property type="project" value="TreeGrafter"/>
</dbReference>
<dbReference type="PROSITE" id="PS50068">
    <property type="entry name" value="LDLRA_2"/>
    <property type="match status" value="3"/>
</dbReference>
<evidence type="ECO:0000313" key="15">
    <source>
        <dbReference type="Proteomes" id="UP000031668"/>
    </source>
</evidence>
<dbReference type="InterPro" id="IPR036055">
    <property type="entry name" value="LDL_receptor-like_sf"/>
</dbReference>
<feature type="disulfide bond" evidence="13">
    <location>
        <begin position="22"/>
        <end position="34"/>
    </location>
</feature>
<dbReference type="Pfam" id="PF00057">
    <property type="entry name" value="Ldl_recept_a"/>
    <property type="match status" value="3"/>
</dbReference>
<keyword evidence="8" id="KW-1133">Transmembrane helix</keyword>
<organism evidence="14 15">
    <name type="scientific">Thelohanellus kitauei</name>
    <name type="common">Myxosporean</name>
    <dbReference type="NCBI Taxonomy" id="669202"/>
    <lineage>
        <taxon>Eukaryota</taxon>
        <taxon>Metazoa</taxon>
        <taxon>Cnidaria</taxon>
        <taxon>Myxozoa</taxon>
        <taxon>Myxosporea</taxon>
        <taxon>Bivalvulida</taxon>
        <taxon>Platysporina</taxon>
        <taxon>Myxobolidae</taxon>
        <taxon>Thelohanellus</taxon>
    </lineage>
</organism>
<keyword evidence="15" id="KW-1185">Reference proteome</keyword>
<keyword evidence="7" id="KW-0106">Calcium</keyword>
<dbReference type="FunFam" id="4.10.400.10:FF:000009">
    <property type="entry name" value="Low-density lipoprotein receptor-related protein 1"/>
    <property type="match status" value="1"/>
</dbReference>
<feature type="disulfide bond" evidence="13">
    <location>
        <begin position="109"/>
        <end position="127"/>
    </location>
</feature>
<evidence type="ECO:0000256" key="13">
    <source>
        <dbReference type="PROSITE-ProRule" id="PRU00124"/>
    </source>
</evidence>
<comment type="caution">
    <text evidence="14">The sequence shown here is derived from an EMBL/GenBank/DDBJ whole genome shotgun (WGS) entry which is preliminary data.</text>
</comment>
<evidence type="ECO:0000256" key="7">
    <source>
        <dbReference type="ARBA" id="ARBA00022837"/>
    </source>
</evidence>
<feature type="disulfide bond" evidence="13">
    <location>
        <begin position="102"/>
        <end position="114"/>
    </location>
</feature>
<feature type="disulfide bond" evidence="13">
    <location>
        <begin position="41"/>
        <end position="56"/>
    </location>
</feature>
<evidence type="ECO:0000256" key="9">
    <source>
        <dbReference type="ARBA" id="ARBA00023136"/>
    </source>
</evidence>
<evidence type="ECO:0000256" key="6">
    <source>
        <dbReference type="ARBA" id="ARBA00022737"/>
    </source>
</evidence>
<feature type="disulfide bond" evidence="13">
    <location>
        <begin position="29"/>
        <end position="47"/>
    </location>
</feature>
<name>A0A0C2JAD5_THEKT</name>
<evidence type="ECO:0000256" key="5">
    <source>
        <dbReference type="ARBA" id="ARBA00022729"/>
    </source>
</evidence>
<dbReference type="CDD" id="cd00112">
    <property type="entry name" value="LDLa"/>
    <property type="match status" value="3"/>
</dbReference>
<evidence type="ECO:0000256" key="8">
    <source>
        <dbReference type="ARBA" id="ARBA00022989"/>
    </source>
</evidence>
<proteinExistence type="predicted"/>
<gene>
    <name evidence="14" type="ORF">RF11_08744</name>
</gene>
<feature type="disulfide bond" evidence="13">
    <location>
        <begin position="80"/>
        <end position="95"/>
    </location>
</feature>
<evidence type="ECO:0000256" key="11">
    <source>
        <dbReference type="ARBA" id="ARBA00023170"/>
    </source>
</evidence>
<keyword evidence="12" id="KW-0325">Glycoprotein</keyword>
<keyword evidence="4" id="KW-0812">Transmembrane</keyword>
<comment type="subcellular location">
    <subcellularLocation>
        <location evidence="1">Membrane</location>
        <topology evidence="1">Single-pass type I membrane protein</topology>
    </subcellularLocation>
</comment>
<evidence type="ECO:0000256" key="10">
    <source>
        <dbReference type="ARBA" id="ARBA00023157"/>
    </source>
</evidence>
<sequence length="142" mass="15995">MSFDIITQECQCYLTDKTCQLCRSDEFACGNDKCIQKRYICNGVDNCGDGSDEADCNKICKNDEILCVKDKTCLKPNLICDGKIDCGDESDEKDCFKVIPLCKKGTFECLNEKCIPNNQVCDGKSDCGDWSDEENCLGERFW</sequence>
<keyword evidence="5" id="KW-0732">Signal</keyword>
<dbReference type="GO" id="GO:0006897">
    <property type="term" value="P:endocytosis"/>
    <property type="evidence" value="ECO:0007669"/>
    <property type="project" value="UniProtKB-KW"/>
</dbReference>
<dbReference type="Gene3D" id="4.10.400.10">
    <property type="entry name" value="Low-density Lipoprotein Receptor"/>
    <property type="match status" value="3"/>
</dbReference>
<dbReference type="AlphaFoldDB" id="A0A0C2JAD5"/>
<dbReference type="InterPro" id="IPR051221">
    <property type="entry name" value="LDLR-related"/>
</dbReference>
<keyword evidence="11" id="KW-0675">Receptor</keyword>
<dbReference type="PROSITE" id="PS01209">
    <property type="entry name" value="LDLRA_1"/>
    <property type="match status" value="2"/>
</dbReference>
<keyword evidence="10 13" id="KW-1015">Disulfide bond</keyword>
<keyword evidence="3" id="KW-0254">Endocytosis</keyword>
<evidence type="ECO:0000256" key="4">
    <source>
        <dbReference type="ARBA" id="ARBA00022692"/>
    </source>
</evidence>
<accession>A0A0C2JAD5</accession>
<feature type="disulfide bond" evidence="13">
    <location>
        <begin position="121"/>
        <end position="136"/>
    </location>
</feature>
<dbReference type="EMBL" id="JWZT01003614">
    <property type="protein sequence ID" value="KII66083.1"/>
    <property type="molecule type" value="Genomic_DNA"/>
</dbReference>
<protein>
    <submittedName>
        <fullName evidence="14">Suppressor of tumorigenicity 14 protein</fullName>
    </submittedName>
</protein>
<dbReference type="OrthoDB" id="10063075at2759"/>
<dbReference type="Proteomes" id="UP000031668">
    <property type="component" value="Unassembled WGS sequence"/>
</dbReference>
<dbReference type="SUPFAM" id="SSF57424">
    <property type="entry name" value="LDL receptor-like module"/>
    <property type="match status" value="3"/>
</dbReference>
<dbReference type="OMA" id="CANGKEC"/>
<dbReference type="PANTHER" id="PTHR22722">
    <property type="entry name" value="LOW-DENSITY LIPOPROTEIN RECEPTOR-RELATED PROTEIN 2-RELATED"/>
    <property type="match status" value="1"/>
</dbReference>
<keyword evidence="6" id="KW-0677">Repeat</keyword>
<dbReference type="SMART" id="SM00192">
    <property type="entry name" value="LDLa"/>
    <property type="match status" value="3"/>
</dbReference>
<reference evidence="14 15" key="1">
    <citation type="journal article" date="2014" name="Genome Biol. Evol.">
        <title>The genome of the myxosporean Thelohanellus kitauei shows adaptations to nutrient acquisition within its fish host.</title>
        <authorList>
            <person name="Yang Y."/>
            <person name="Xiong J."/>
            <person name="Zhou Z."/>
            <person name="Huo F."/>
            <person name="Miao W."/>
            <person name="Ran C."/>
            <person name="Liu Y."/>
            <person name="Zhang J."/>
            <person name="Feng J."/>
            <person name="Wang M."/>
            <person name="Wang M."/>
            <person name="Wang L."/>
            <person name="Yao B."/>
        </authorList>
    </citation>
    <scope>NUCLEOTIDE SEQUENCE [LARGE SCALE GENOMIC DNA]</scope>
    <source>
        <strain evidence="14">Wuqing</strain>
    </source>
</reference>
<dbReference type="GO" id="GO:0005886">
    <property type="term" value="C:plasma membrane"/>
    <property type="evidence" value="ECO:0007669"/>
    <property type="project" value="TreeGrafter"/>
</dbReference>
<evidence type="ECO:0000256" key="12">
    <source>
        <dbReference type="ARBA" id="ARBA00023180"/>
    </source>
</evidence>
<evidence type="ECO:0000256" key="3">
    <source>
        <dbReference type="ARBA" id="ARBA00022583"/>
    </source>
</evidence>
<dbReference type="InterPro" id="IPR023415">
    <property type="entry name" value="LDLR_class-A_CS"/>
</dbReference>
<dbReference type="InterPro" id="IPR002172">
    <property type="entry name" value="LDrepeatLR_classA_rpt"/>
</dbReference>
<keyword evidence="2" id="KW-0245">EGF-like domain</keyword>
<keyword evidence="9" id="KW-0472">Membrane</keyword>